<comment type="similarity">
    <text evidence="4 23">In the C-terminal section; belongs to the transpeptidase family.</text>
</comment>
<dbReference type="Pfam" id="PF14814">
    <property type="entry name" value="UB2H"/>
    <property type="match status" value="1"/>
</dbReference>
<feature type="domain" description="Bifunctional transglycosylase second" evidence="28">
    <location>
        <begin position="62"/>
        <end position="143"/>
    </location>
</feature>
<evidence type="ECO:0000256" key="15">
    <source>
        <dbReference type="ARBA" id="ARBA00023136"/>
    </source>
</evidence>
<evidence type="ECO:0000313" key="29">
    <source>
        <dbReference type="EMBL" id="ANX04800.1"/>
    </source>
</evidence>
<accession>A0A1B1YV76</accession>
<feature type="domain" description="Penicillin-binding protein transpeptidase" evidence="26">
    <location>
        <begin position="419"/>
        <end position="676"/>
    </location>
</feature>
<comment type="subcellular location">
    <subcellularLocation>
        <location evidence="2">Cell membrane</location>
    </subcellularLocation>
</comment>
<dbReference type="InterPro" id="IPR012338">
    <property type="entry name" value="Beta-lactam/transpept-like"/>
</dbReference>
<dbReference type="AlphaFoldDB" id="A0A1B1YV76"/>
<dbReference type="GO" id="GO:0071555">
    <property type="term" value="P:cell wall organization"/>
    <property type="evidence" value="ECO:0007669"/>
    <property type="project" value="UniProtKB-UniRule"/>
</dbReference>
<dbReference type="SUPFAM" id="SSF53955">
    <property type="entry name" value="Lysozyme-like"/>
    <property type="match status" value="1"/>
</dbReference>
<evidence type="ECO:0000256" key="25">
    <source>
        <dbReference type="SAM" id="MobiDB-lite"/>
    </source>
</evidence>
<feature type="region of interest" description="Disordered" evidence="25">
    <location>
        <begin position="733"/>
        <end position="756"/>
    </location>
</feature>
<dbReference type="UniPathway" id="UPA00219"/>
<dbReference type="OrthoDB" id="9766909at2"/>
<dbReference type="InterPro" id="IPR028166">
    <property type="entry name" value="UB2H"/>
</dbReference>
<evidence type="ECO:0000259" key="28">
    <source>
        <dbReference type="Pfam" id="PF14814"/>
    </source>
</evidence>
<dbReference type="GO" id="GO:0006508">
    <property type="term" value="P:proteolysis"/>
    <property type="evidence" value="ECO:0007669"/>
    <property type="project" value="UniProtKB-KW"/>
</dbReference>
<evidence type="ECO:0000256" key="6">
    <source>
        <dbReference type="ARBA" id="ARBA00018637"/>
    </source>
</evidence>
<dbReference type="GO" id="GO:0008658">
    <property type="term" value="F:penicillin binding"/>
    <property type="evidence" value="ECO:0007669"/>
    <property type="project" value="UniProtKB-UniRule"/>
</dbReference>
<evidence type="ECO:0000256" key="5">
    <source>
        <dbReference type="ARBA" id="ARBA00007739"/>
    </source>
</evidence>
<evidence type="ECO:0000256" key="20">
    <source>
        <dbReference type="ARBA" id="ARBA00034000"/>
    </source>
</evidence>
<evidence type="ECO:0000256" key="12">
    <source>
        <dbReference type="ARBA" id="ARBA00022801"/>
    </source>
</evidence>
<dbReference type="Gene3D" id="3.40.710.10">
    <property type="entry name" value="DD-peptidase/beta-lactamase superfamily"/>
    <property type="match status" value="1"/>
</dbReference>
<dbReference type="GO" id="GO:0046677">
    <property type="term" value="P:response to antibiotic"/>
    <property type="evidence" value="ECO:0007669"/>
    <property type="project" value="UniProtKB-UniRule"/>
</dbReference>
<dbReference type="Gene3D" id="3.30.2060.10">
    <property type="entry name" value="Penicillin-binding protein 1b domain"/>
    <property type="match status" value="1"/>
</dbReference>
<feature type="domain" description="Glycosyl transferase family 51" evidence="27">
    <location>
        <begin position="155"/>
        <end position="324"/>
    </location>
</feature>
<dbReference type="Gene3D" id="1.20.5.100">
    <property type="entry name" value="Cytochrome c1, transmembrane anchor, C-terminal"/>
    <property type="match status" value="1"/>
</dbReference>
<keyword evidence="30" id="KW-1185">Reference proteome</keyword>
<evidence type="ECO:0000259" key="26">
    <source>
        <dbReference type="Pfam" id="PF00905"/>
    </source>
</evidence>
<dbReference type="FunCoup" id="A0A1B1YV76">
    <property type="interactions" value="149"/>
</dbReference>
<reference evidence="30" key="1">
    <citation type="submission" date="2016-03" db="EMBL/GenBank/DDBJ databases">
        <title>Complete genome sequence of Solimmundus cernigliae, representing a novel lineage of polycyclic aromatic hydrocarbon degraders within the Gammaproteobacteria.</title>
        <authorList>
            <person name="Singleton D.R."/>
            <person name="Dickey A.N."/>
            <person name="Scholl E.H."/>
            <person name="Wright F.A."/>
            <person name="Aitken M.D."/>
        </authorList>
    </citation>
    <scope>NUCLEOTIDE SEQUENCE [LARGE SCALE GENOMIC DNA]</scope>
    <source>
        <strain evidence="30">TR3.2</strain>
    </source>
</reference>
<dbReference type="GO" id="GO:0005886">
    <property type="term" value="C:plasma membrane"/>
    <property type="evidence" value="ECO:0007669"/>
    <property type="project" value="UniProtKB-SubCell"/>
</dbReference>
<evidence type="ECO:0000256" key="24">
    <source>
        <dbReference type="PIRSR" id="PIRSR002799-1"/>
    </source>
</evidence>
<keyword evidence="15" id="KW-0472">Membrane</keyword>
<name>A0A1B1YV76_9GAMM</name>
<proteinExistence type="inferred from homology"/>
<evidence type="ECO:0000256" key="4">
    <source>
        <dbReference type="ARBA" id="ARBA00007090"/>
    </source>
</evidence>
<dbReference type="InterPro" id="IPR011813">
    <property type="entry name" value="PBP_1b"/>
</dbReference>
<evidence type="ECO:0000256" key="7">
    <source>
        <dbReference type="ARBA" id="ARBA00022475"/>
    </source>
</evidence>
<dbReference type="InterPro" id="IPR050396">
    <property type="entry name" value="Glycosyltr_51/Transpeptidase"/>
</dbReference>
<evidence type="ECO:0000256" key="10">
    <source>
        <dbReference type="ARBA" id="ARBA00022676"/>
    </source>
</evidence>
<dbReference type="EMBL" id="CP014671">
    <property type="protein sequence ID" value="ANX04800.1"/>
    <property type="molecule type" value="Genomic_DNA"/>
</dbReference>
<evidence type="ECO:0000256" key="23">
    <source>
        <dbReference type="PIRNR" id="PIRNR002799"/>
    </source>
</evidence>
<keyword evidence="12" id="KW-0378">Hydrolase</keyword>
<evidence type="ECO:0000256" key="1">
    <source>
        <dbReference type="ARBA" id="ARBA00002624"/>
    </source>
</evidence>
<evidence type="ECO:0000256" key="2">
    <source>
        <dbReference type="ARBA" id="ARBA00004236"/>
    </source>
</evidence>
<dbReference type="InterPro" id="IPR023346">
    <property type="entry name" value="Lysozyme-like_dom_sf"/>
</dbReference>
<keyword evidence="14 23" id="KW-0573">Peptidoglycan synthesis</keyword>
<evidence type="ECO:0000256" key="9">
    <source>
        <dbReference type="ARBA" id="ARBA00022670"/>
    </source>
</evidence>
<dbReference type="Pfam" id="PF00905">
    <property type="entry name" value="Transpeptidase"/>
    <property type="match status" value="1"/>
</dbReference>
<keyword evidence="13 23" id="KW-0133">Cell shape</keyword>
<dbReference type="Pfam" id="PF00912">
    <property type="entry name" value="Transgly"/>
    <property type="match status" value="1"/>
</dbReference>
<dbReference type="PANTHER" id="PTHR32282:SF11">
    <property type="entry name" value="PENICILLIN-BINDING PROTEIN 1B"/>
    <property type="match status" value="1"/>
</dbReference>
<gene>
    <name evidence="29" type="ORF">PG2T_11905</name>
</gene>
<dbReference type="NCBIfam" id="TIGR02071">
    <property type="entry name" value="PBP_1b"/>
    <property type="match status" value="1"/>
</dbReference>
<dbReference type="GO" id="GO:0009002">
    <property type="term" value="F:serine-type D-Ala-D-Ala carboxypeptidase activity"/>
    <property type="evidence" value="ECO:0007669"/>
    <property type="project" value="UniProtKB-EC"/>
</dbReference>
<protein>
    <recommendedName>
        <fullName evidence="6 22">Penicillin-binding protein 1B</fullName>
        <shortName evidence="23">PBP-1b</shortName>
        <shortName evidence="23">PBP1b</shortName>
    </recommendedName>
    <alternativeName>
        <fullName evidence="19 23">Murein polymerase</fullName>
    </alternativeName>
</protein>
<comment type="catalytic activity">
    <reaction evidence="20">
        <text>Preferential cleavage: (Ac)2-L-Lys-D-Ala-|-D-Ala. Also transpeptidation of peptidyl-alanyl moieties that are N-acyl substituents of D-alanine.</text>
        <dbReference type="EC" id="3.4.16.4"/>
    </reaction>
</comment>
<dbReference type="Proteomes" id="UP000092952">
    <property type="component" value="Chromosome"/>
</dbReference>
<comment type="function">
    <text evidence="1 23">Cell wall formation. Synthesis of cross-linked peptidoglycan from the lipid intermediates. The enzyme has a penicillin-insensitive transglycosylase N-terminal domain (formation of linear glycan strands) and a penicillin-sensitive transpeptidase C-terminal domain (cross-linking of the peptide subunits).</text>
</comment>
<evidence type="ECO:0000256" key="16">
    <source>
        <dbReference type="ARBA" id="ARBA00023251"/>
    </source>
</evidence>
<dbReference type="GO" id="GO:0009252">
    <property type="term" value="P:peptidoglycan biosynthetic process"/>
    <property type="evidence" value="ECO:0007669"/>
    <property type="project" value="UniProtKB-UniRule"/>
</dbReference>
<evidence type="ECO:0000256" key="3">
    <source>
        <dbReference type="ARBA" id="ARBA00004752"/>
    </source>
</evidence>
<dbReference type="RefSeq" id="WP_068805738.1">
    <property type="nucleotide sequence ID" value="NZ_CP014671.1"/>
</dbReference>
<keyword evidence="8" id="KW-0121">Carboxypeptidase</keyword>
<evidence type="ECO:0000256" key="11">
    <source>
        <dbReference type="ARBA" id="ARBA00022679"/>
    </source>
</evidence>
<dbReference type="KEGG" id="gbi:PG2T_11905"/>
<dbReference type="GO" id="GO:0030288">
    <property type="term" value="C:outer membrane-bounded periplasmic space"/>
    <property type="evidence" value="ECO:0007669"/>
    <property type="project" value="TreeGrafter"/>
</dbReference>
<feature type="active site" description="Acyl-ester intermediate; for transpeptidase activity" evidence="24">
    <location>
        <position position="457"/>
    </location>
</feature>
<evidence type="ECO:0000256" key="21">
    <source>
        <dbReference type="ARBA" id="ARBA00049902"/>
    </source>
</evidence>
<evidence type="ECO:0000256" key="8">
    <source>
        <dbReference type="ARBA" id="ARBA00022645"/>
    </source>
</evidence>
<dbReference type="InParanoid" id="A0A1B1YV76"/>
<keyword evidence="9" id="KW-0645">Protease</keyword>
<evidence type="ECO:0000256" key="14">
    <source>
        <dbReference type="ARBA" id="ARBA00022984"/>
    </source>
</evidence>
<dbReference type="SUPFAM" id="SSF56601">
    <property type="entry name" value="beta-lactamase/transpeptidase-like"/>
    <property type="match status" value="1"/>
</dbReference>
<dbReference type="InterPro" id="IPR001264">
    <property type="entry name" value="Glyco_trans_51"/>
</dbReference>
<evidence type="ECO:0000256" key="22">
    <source>
        <dbReference type="NCBIfam" id="TIGR02071"/>
    </source>
</evidence>
<keyword evidence="18 23" id="KW-0961">Cell wall biogenesis/degradation</keyword>
<dbReference type="InterPro" id="IPR001460">
    <property type="entry name" value="PCN-bd_Tpept"/>
</dbReference>
<keyword evidence="17" id="KW-0511">Multifunctional enzyme</keyword>
<dbReference type="GO" id="GO:0009274">
    <property type="term" value="C:peptidoglycan-based cell wall"/>
    <property type="evidence" value="ECO:0007669"/>
    <property type="project" value="UniProtKB-UniRule"/>
</dbReference>
<evidence type="ECO:0000256" key="17">
    <source>
        <dbReference type="ARBA" id="ARBA00023268"/>
    </source>
</evidence>
<evidence type="ECO:0000259" key="27">
    <source>
        <dbReference type="Pfam" id="PF00912"/>
    </source>
</evidence>
<evidence type="ECO:0000313" key="30">
    <source>
        <dbReference type="Proteomes" id="UP000092952"/>
    </source>
</evidence>
<evidence type="ECO:0000256" key="13">
    <source>
        <dbReference type="ARBA" id="ARBA00022960"/>
    </source>
</evidence>
<dbReference type="GO" id="GO:0008955">
    <property type="term" value="F:peptidoglycan glycosyltransferase activity"/>
    <property type="evidence" value="ECO:0007669"/>
    <property type="project" value="UniProtKB-UniRule"/>
</dbReference>
<sequence>MPKPRPRPAIRRRWLGWLLPLALAGLAGLALYAVHLDRVIREKFEGQRWALPARVFARPLELYAGVPLDPPRVVEALDRLGYQRGEPTGVGSYAVRGNQLIVYTRGFQFWDGPEPPRKVEIRFDGRQIAGLYGDEGELPLLRLEPEFIGGFYPASNEDRLLVRLPEVPPALMQALLTLEDRDFYSHRGVSARAIARALWADVRAGAVVQGGSTLTQQLVKNYFLTADRTVWRKLTEAIMAVLLETHYSKDDILESYLNEVFLGQVGGRGVHGVAQGAMLYFGRPLGELDTGQLALLAGMVQAPSHYDPRRHPERATARRNLALRLLGEQGQLTPEQVAAEQAKPLRVVKRSSLTMARYPAFLDLVRRQLQRDYPEQVLRNDGLRIFATMDPAVQVAAEAAVTEQGGALAKQRKLPDLQMAAVAADIATGEVLALVGDRDPRFDGYNRALDAQRQIGSLAKPAVYLTALGQPERFNLATRLDDRRMSVRLPSGQSWQPRNSGDDYAGDVSLLRGLAESRNSATVALGLQVGLPSVLKTLRSLGVTRDLPEVPAVMLGAVELTPFEVTRMYLTLAAGGFRLHLRGIHAVTDKDGKPLASYPLSVEQKLDPAAVFLVNTALQEVARNGTARALGRVLPGLNVAGKTGTTNDSRDSWFAGFTGNTVAAVWVGLDDNGQTGLYGASGAMRIWTDLIGRLPAVPLTLAEPPGIRWVQAPNGPWLPAAQCPGGFGMPVLDGGAPSGSAPCDGAAISPPQDKDDDSWRWLRKLF</sequence>
<keyword evidence="10 23" id="KW-0328">Glycosyltransferase</keyword>
<dbReference type="Gene3D" id="1.10.3810.10">
    <property type="entry name" value="Biosynthetic peptidoglycan transglycosylase-like"/>
    <property type="match status" value="1"/>
</dbReference>
<keyword evidence="16" id="KW-0046">Antibiotic resistance</keyword>
<dbReference type="PIRSF" id="PIRSF002799">
    <property type="entry name" value="PBP_1b"/>
    <property type="match status" value="1"/>
</dbReference>
<dbReference type="InterPro" id="IPR036950">
    <property type="entry name" value="PBP_transglycosylase"/>
</dbReference>
<keyword evidence="7" id="KW-1003">Cell membrane</keyword>
<dbReference type="GO" id="GO:0008360">
    <property type="term" value="P:regulation of cell shape"/>
    <property type="evidence" value="ECO:0007669"/>
    <property type="project" value="UniProtKB-UniRule"/>
</dbReference>
<evidence type="ECO:0000256" key="18">
    <source>
        <dbReference type="ARBA" id="ARBA00023316"/>
    </source>
</evidence>
<dbReference type="STRING" id="1810504.PG2T_11905"/>
<keyword evidence="11 23" id="KW-0808">Transferase</keyword>
<dbReference type="PANTHER" id="PTHR32282">
    <property type="entry name" value="BINDING PROTEIN TRANSPEPTIDASE, PUTATIVE-RELATED"/>
    <property type="match status" value="1"/>
</dbReference>
<feature type="active site" description="Proton donor; for transglycosylase activity" evidence="24">
    <location>
        <position position="179"/>
    </location>
</feature>
<comment type="similarity">
    <text evidence="5 23">In the N-terminal section; belongs to the glycosyltransferase 51 family.</text>
</comment>
<organism evidence="29 30">
    <name type="scientific">Immundisolibacter cernigliae</name>
    <dbReference type="NCBI Taxonomy" id="1810504"/>
    <lineage>
        <taxon>Bacteria</taxon>
        <taxon>Pseudomonadati</taxon>
        <taxon>Pseudomonadota</taxon>
        <taxon>Gammaproteobacteria</taxon>
        <taxon>Immundisolibacterales</taxon>
        <taxon>Immundisolibacteraceae</taxon>
        <taxon>Immundisolibacter</taxon>
    </lineage>
</organism>
<evidence type="ECO:0000256" key="19">
    <source>
        <dbReference type="ARBA" id="ARBA00032454"/>
    </source>
</evidence>
<comment type="pathway">
    <text evidence="3 23">Cell wall biogenesis; peptidoglycan biosynthesis.</text>
</comment>
<comment type="catalytic activity">
    <reaction evidence="21">
        <text>[GlcNAc-(1-&gt;4)-Mur2Ac(oyl-L-Ala-gamma-D-Glu-L-Lys-D-Ala-D-Ala)](n)-di-trans,octa-cis-undecaprenyl diphosphate + beta-D-GlcNAc-(1-&gt;4)-Mur2Ac(oyl-L-Ala-gamma-D-Glu-L-Lys-D-Ala-D-Ala)-di-trans,octa-cis-undecaprenyl diphosphate = [GlcNAc-(1-&gt;4)-Mur2Ac(oyl-L-Ala-gamma-D-Glu-L-Lys-D-Ala-D-Ala)](n+1)-di-trans,octa-cis-undecaprenyl diphosphate + di-trans,octa-cis-undecaprenyl diphosphate + H(+)</text>
        <dbReference type="Rhea" id="RHEA:23708"/>
        <dbReference type="Rhea" id="RHEA-COMP:9602"/>
        <dbReference type="Rhea" id="RHEA-COMP:9603"/>
        <dbReference type="ChEBI" id="CHEBI:15378"/>
        <dbReference type="ChEBI" id="CHEBI:58405"/>
        <dbReference type="ChEBI" id="CHEBI:60033"/>
        <dbReference type="ChEBI" id="CHEBI:78435"/>
        <dbReference type="EC" id="2.4.99.28"/>
    </reaction>
</comment>